<comment type="caution">
    <text evidence="1">The sequence shown here is derived from an EMBL/GenBank/DDBJ whole genome shotgun (WGS) entry which is preliminary data.</text>
</comment>
<dbReference type="SUPFAM" id="SSF52833">
    <property type="entry name" value="Thioredoxin-like"/>
    <property type="match status" value="1"/>
</dbReference>
<dbReference type="Proteomes" id="UP001153148">
    <property type="component" value="Unassembled WGS sequence"/>
</dbReference>
<dbReference type="PANTHER" id="PTHR14684:SF2">
    <property type="entry name" value="THIOREDOXIN DOMAIN-CONTAINING PROTEIN 15"/>
    <property type="match status" value="1"/>
</dbReference>
<name>A0ABN7PGD0_TIMPD</name>
<protein>
    <submittedName>
        <fullName evidence="1">Uncharacterized protein</fullName>
    </submittedName>
</protein>
<dbReference type="PANTHER" id="PTHR14684">
    <property type="entry name" value="THIOREDOXIN DOMAIN-CONTAINING PROTEIN 15"/>
    <property type="match status" value="1"/>
</dbReference>
<dbReference type="Gene3D" id="3.40.30.10">
    <property type="entry name" value="Glutaredoxin"/>
    <property type="match status" value="1"/>
</dbReference>
<dbReference type="InterPro" id="IPR036249">
    <property type="entry name" value="Thioredoxin-like_sf"/>
</dbReference>
<dbReference type="EMBL" id="CAJPIN010059675">
    <property type="protein sequence ID" value="CAG2066841.1"/>
    <property type="molecule type" value="Genomic_DNA"/>
</dbReference>
<evidence type="ECO:0000313" key="2">
    <source>
        <dbReference type="Proteomes" id="UP001153148"/>
    </source>
</evidence>
<gene>
    <name evidence="1" type="ORF">TPAB3V08_LOCUS13784</name>
</gene>
<accession>A0ABN7PGD0</accession>
<dbReference type="InterPro" id="IPR042418">
    <property type="entry name" value="TXNDC15"/>
</dbReference>
<reference evidence="1" key="1">
    <citation type="submission" date="2021-03" db="EMBL/GenBank/DDBJ databases">
        <authorList>
            <person name="Tran Van P."/>
        </authorList>
    </citation>
    <scope>NUCLEOTIDE SEQUENCE</scope>
</reference>
<sequence length="117" mass="12747">MDSDELVSLNTTVINDNTTGVAIIGTDDGNTTSILVACNQGKVMEQPSVELVNNTRLVSILVTEPNITNRRTPADCVVLLFYARFCPFSSMAAPHFNALPRAFPRIQMAAVDAMKHH</sequence>
<proteinExistence type="predicted"/>
<organism evidence="1 2">
    <name type="scientific">Timema podura</name>
    <name type="common">Walking stick</name>
    <dbReference type="NCBI Taxonomy" id="61482"/>
    <lineage>
        <taxon>Eukaryota</taxon>
        <taxon>Metazoa</taxon>
        <taxon>Ecdysozoa</taxon>
        <taxon>Arthropoda</taxon>
        <taxon>Hexapoda</taxon>
        <taxon>Insecta</taxon>
        <taxon>Pterygota</taxon>
        <taxon>Neoptera</taxon>
        <taxon>Polyneoptera</taxon>
        <taxon>Phasmatodea</taxon>
        <taxon>Timematodea</taxon>
        <taxon>Timematoidea</taxon>
        <taxon>Timematidae</taxon>
        <taxon>Timema</taxon>
    </lineage>
</organism>
<feature type="non-terminal residue" evidence="1">
    <location>
        <position position="117"/>
    </location>
</feature>
<keyword evidence="2" id="KW-1185">Reference proteome</keyword>
<evidence type="ECO:0000313" key="1">
    <source>
        <dbReference type="EMBL" id="CAG2066841.1"/>
    </source>
</evidence>